<gene>
    <name evidence="2" type="ORF">C6H66_02785</name>
</gene>
<sequence length="27" mass="3004">MIEQMETADIISMPENNGNRRVLASPS</sequence>
<accession>A0A2S8Q8H7</accession>
<keyword evidence="3" id="KW-1185">Reference proteome</keyword>
<reference evidence="2 3" key="1">
    <citation type="submission" date="2018-02" db="EMBL/GenBank/DDBJ databases">
        <title>Five New Genomes of Indian Photorhabdus Isolates TSA.</title>
        <authorList>
            <person name="Dubay B."/>
            <person name="Somvanshi V.S."/>
        </authorList>
    </citation>
    <scope>NUCLEOTIDE SEQUENCE [LARGE SCALE GENOMIC DNA]</scope>
    <source>
        <strain evidence="2 3">H1</strain>
    </source>
</reference>
<comment type="caution">
    <text evidence="2">The sequence shown here is derived from an EMBL/GenBank/DDBJ whole genome shotgun (WGS) entry which is preliminary data.</text>
</comment>
<dbReference type="EMBL" id="PUWT01000005">
    <property type="protein sequence ID" value="PQQ29227.1"/>
    <property type="molecule type" value="Genomic_DNA"/>
</dbReference>
<organism evidence="2 3">
    <name type="scientific">Photorhabdus hindustanensis</name>
    <dbReference type="NCBI Taxonomy" id="2918802"/>
    <lineage>
        <taxon>Bacteria</taxon>
        <taxon>Pseudomonadati</taxon>
        <taxon>Pseudomonadota</taxon>
        <taxon>Gammaproteobacteria</taxon>
        <taxon>Enterobacterales</taxon>
        <taxon>Morganellaceae</taxon>
        <taxon>Photorhabdus</taxon>
    </lineage>
</organism>
<dbReference type="AlphaFoldDB" id="A0A2S8Q8H7"/>
<feature type="region of interest" description="Disordered" evidence="1">
    <location>
        <begin position="1"/>
        <end position="27"/>
    </location>
</feature>
<dbReference type="Proteomes" id="UP000239550">
    <property type="component" value="Unassembled WGS sequence"/>
</dbReference>
<evidence type="ECO:0000256" key="1">
    <source>
        <dbReference type="SAM" id="MobiDB-lite"/>
    </source>
</evidence>
<evidence type="ECO:0000313" key="3">
    <source>
        <dbReference type="Proteomes" id="UP000239550"/>
    </source>
</evidence>
<evidence type="ECO:0000313" key="2">
    <source>
        <dbReference type="EMBL" id="PQQ29227.1"/>
    </source>
</evidence>
<proteinExistence type="predicted"/>
<name>A0A2S8Q8H7_9GAMM</name>
<protein>
    <submittedName>
        <fullName evidence="2">Uncharacterized protein</fullName>
    </submittedName>
</protein>